<evidence type="ECO:0000313" key="1">
    <source>
        <dbReference type="EMBL" id="WOG93662.1"/>
    </source>
</evidence>
<keyword evidence="2" id="KW-1185">Reference proteome</keyword>
<reference evidence="1" key="1">
    <citation type="journal article" date="2016" name="Nat. Genet.">
        <title>A high-quality carrot genome assembly provides new insights into carotenoid accumulation and asterid genome evolution.</title>
        <authorList>
            <person name="Iorizzo M."/>
            <person name="Ellison S."/>
            <person name="Senalik D."/>
            <person name="Zeng P."/>
            <person name="Satapoomin P."/>
            <person name="Huang J."/>
            <person name="Bowman M."/>
            <person name="Iovene M."/>
            <person name="Sanseverino W."/>
            <person name="Cavagnaro P."/>
            <person name="Yildiz M."/>
            <person name="Macko-Podgorni A."/>
            <person name="Moranska E."/>
            <person name="Grzebelus E."/>
            <person name="Grzebelus D."/>
            <person name="Ashrafi H."/>
            <person name="Zheng Z."/>
            <person name="Cheng S."/>
            <person name="Spooner D."/>
            <person name="Van Deynze A."/>
            <person name="Simon P."/>
        </authorList>
    </citation>
    <scope>NUCLEOTIDE SEQUENCE</scope>
    <source>
        <tissue evidence="1">Leaf</tissue>
    </source>
</reference>
<evidence type="ECO:0000313" key="2">
    <source>
        <dbReference type="Proteomes" id="UP000077755"/>
    </source>
</evidence>
<reference evidence="1" key="2">
    <citation type="submission" date="2022-03" db="EMBL/GenBank/DDBJ databases">
        <title>Draft title - Genomic analysis of global carrot germplasm unveils the trajectory of domestication and the origin of high carotenoid orange carrot.</title>
        <authorList>
            <person name="Iorizzo M."/>
            <person name="Ellison S."/>
            <person name="Senalik D."/>
            <person name="Macko-Podgorni A."/>
            <person name="Grzebelus D."/>
            <person name="Bostan H."/>
            <person name="Rolling W."/>
            <person name="Curaba J."/>
            <person name="Simon P."/>
        </authorList>
    </citation>
    <scope>NUCLEOTIDE SEQUENCE</scope>
    <source>
        <tissue evidence="1">Leaf</tissue>
    </source>
</reference>
<dbReference type="Proteomes" id="UP000077755">
    <property type="component" value="Chromosome 3"/>
</dbReference>
<sequence>MFCLKLHRGYMLAILVLPLEAYILGVITAISHNSILQESKKRGGKLLNHFKAKRLLSIMLQELIKQSGRLSNHFSTMS</sequence>
<protein>
    <submittedName>
        <fullName evidence="1">Uncharacterized protein</fullName>
    </submittedName>
</protein>
<accession>A0A166BP90</accession>
<gene>
    <name evidence="1" type="ORF">DCAR_0312948</name>
</gene>
<organism evidence="1 2">
    <name type="scientific">Daucus carota subsp. sativus</name>
    <name type="common">Carrot</name>
    <dbReference type="NCBI Taxonomy" id="79200"/>
    <lineage>
        <taxon>Eukaryota</taxon>
        <taxon>Viridiplantae</taxon>
        <taxon>Streptophyta</taxon>
        <taxon>Embryophyta</taxon>
        <taxon>Tracheophyta</taxon>
        <taxon>Spermatophyta</taxon>
        <taxon>Magnoliopsida</taxon>
        <taxon>eudicotyledons</taxon>
        <taxon>Gunneridae</taxon>
        <taxon>Pentapetalae</taxon>
        <taxon>asterids</taxon>
        <taxon>campanulids</taxon>
        <taxon>Apiales</taxon>
        <taxon>Apiaceae</taxon>
        <taxon>Apioideae</taxon>
        <taxon>Scandiceae</taxon>
        <taxon>Daucinae</taxon>
        <taxon>Daucus</taxon>
        <taxon>Daucus sect. Daucus</taxon>
    </lineage>
</organism>
<dbReference type="Gramene" id="KZN02694">
    <property type="protein sequence ID" value="KZN02694"/>
    <property type="gene ID" value="DCAR_011449"/>
</dbReference>
<name>A0A166BP90_DAUCS</name>
<dbReference type="AlphaFoldDB" id="A0A166BP90"/>
<proteinExistence type="predicted"/>
<dbReference type="EMBL" id="CP093345">
    <property type="protein sequence ID" value="WOG93662.1"/>
    <property type="molecule type" value="Genomic_DNA"/>
</dbReference>